<feature type="region of interest" description="Disordered" evidence="4">
    <location>
        <begin position="1"/>
        <end position="26"/>
    </location>
</feature>
<dbReference type="CDD" id="cd06268">
    <property type="entry name" value="PBP1_ABC_transporter_LIVBP-like"/>
    <property type="match status" value="1"/>
</dbReference>
<evidence type="ECO:0000256" key="1">
    <source>
        <dbReference type="ARBA" id="ARBA00010062"/>
    </source>
</evidence>
<dbReference type="PANTHER" id="PTHR30483">
    <property type="entry name" value="LEUCINE-SPECIFIC-BINDING PROTEIN"/>
    <property type="match status" value="1"/>
</dbReference>
<dbReference type="PANTHER" id="PTHR30483:SF6">
    <property type="entry name" value="PERIPLASMIC BINDING PROTEIN OF ABC TRANSPORTER FOR NATURAL AMINO ACIDS"/>
    <property type="match status" value="1"/>
</dbReference>
<dbReference type="AlphaFoldDB" id="A0A4P7HNI4"/>
<dbReference type="Pfam" id="PF13458">
    <property type="entry name" value="Peripla_BP_6"/>
    <property type="match status" value="1"/>
</dbReference>
<evidence type="ECO:0000256" key="4">
    <source>
        <dbReference type="SAM" id="MobiDB-lite"/>
    </source>
</evidence>
<dbReference type="GO" id="GO:0006865">
    <property type="term" value="P:amino acid transport"/>
    <property type="evidence" value="ECO:0007669"/>
    <property type="project" value="UniProtKB-KW"/>
</dbReference>
<evidence type="ECO:0000256" key="2">
    <source>
        <dbReference type="ARBA" id="ARBA00022729"/>
    </source>
</evidence>
<dbReference type="InterPro" id="IPR051010">
    <property type="entry name" value="BCAA_transport"/>
</dbReference>
<dbReference type="SUPFAM" id="SSF53822">
    <property type="entry name" value="Periplasmic binding protein-like I"/>
    <property type="match status" value="1"/>
</dbReference>
<feature type="domain" description="Leucine-binding protein" evidence="5">
    <location>
        <begin position="87"/>
        <end position="236"/>
    </location>
</feature>
<proteinExistence type="inferred from homology"/>
<evidence type="ECO:0000259" key="5">
    <source>
        <dbReference type="Pfam" id="PF13458"/>
    </source>
</evidence>
<keyword evidence="3" id="KW-0029">Amino-acid transport</keyword>
<name>A0A4P7HNI4_9RHOB</name>
<comment type="similarity">
    <text evidence="1">Belongs to the leucine-binding protein family.</text>
</comment>
<dbReference type="InterPro" id="IPR022478">
    <property type="entry name" value="ABC_transptr_sub-bd_PQQ"/>
</dbReference>
<sequence>MRENFPGRTGTLTGLPQRESPPTMSAGRDKMLKGIVGLLAGAAALAQPAAAQSPDPVLIRAAVLRVDNPGLPPISRLDLPPEDLGFAGARLAIEDNDTTGQFMGQDFEAVEVTATPDTAEAEMATLLDEGFEFIVVMADDATTLALADQVGDQAMVFNALARGDNLRGADCRFNTIHVAPSRAMLADGLAQFLMWKNWPRWFLIHGSHPEDQAMAEAYRTSAAKFGAQVVEERLYEDTGGARRTDSGHVQVQAQIPVFTQRAEDHDIVITADEADVFAAYLPYLTWDPRPVAGSAGLVPRSWHPAMEAWGGTQYQSRFERLAERPVREEDYQAWLSLRILGEAATRTQSGDPETIKDFILGDDFDVAGFKGQALTVRDWDHQVRQPILLTTGVLTTSVSPQDQYLHQTSQLDTLGVDRPETQCQF</sequence>
<dbReference type="Gene3D" id="3.40.50.2300">
    <property type="match status" value="2"/>
</dbReference>
<keyword evidence="2" id="KW-0732">Signal</keyword>
<protein>
    <submittedName>
        <fullName evidence="6">Branched-chain amino acid ABC transporter substrate-binding protein</fullName>
    </submittedName>
</protein>
<gene>
    <name evidence="6" type="ORF">E4191_14825</name>
</gene>
<organism evidence="6 7">
    <name type="scientific">Paracoccus liaowanqingii</name>
    <dbReference type="NCBI Taxonomy" id="2560053"/>
    <lineage>
        <taxon>Bacteria</taxon>
        <taxon>Pseudomonadati</taxon>
        <taxon>Pseudomonadota</taxon>
        <taxon>Alphaproteobacteria</taxon>
        <taxon>Rhodobacterales</taxon>
        <taxon>Paracoccaceae</taxon>
        <taxon>Paracoccus</taxon>
    </lineage>
</organism>
<evidence type="ECO:0000313" key="7">
    <source>
        <dbReference type="Proteomes" id="UP000296374"/>
    </source>
</evidence>
<accession>A0A4P7HNI4</accession>
<reference evidence="7" key="1">
    <citation type="submission" date="2019-03" db="EMBL/GenBank/DDBJ databases">
        <authorList>
            <person name="Li J."/>
        </authorList>
    </citation>
    <scope>NUCLEOTIDE SEQUENCE [LARGE SCALE GENOMIC DNA]</scope>
    <source>
        <strain evidence="7">2251</strain>
    </source>
</reference>
<keyword evidence="3" id="KW-0813">Transport</keyword>
<dbReference type="NCBIfam" id="TIGR03863">
    <property type="entry name" value="PQQ_ABC_bind"/>
    <property type="match status" value="1"/>
</dbReference>
<dbReference type="KEGG" id="plia:E4191_14825"/>
<dbReference type="InterPro" id="IPR028082">
    <property type="entry name" value="Peripla_BP_I"/>
</dbReference>
<evidence type="ECO:0000256" key="3">
    <source>
        <dbReference type="ARBA" id="ARBA00022970"/>
    </source>
</evidence>
<dbReference type="Proteomes" id="UP000296374">
    <property type="component" value="Chromosome"/>
</dbReference>
<dbReference type="EMBL" id="CP038439">
    <property type="protein sequence ID" value="QBX35819.1"/>
    <property type="molecule type" value="Genomic_DNA"/>
</dbReference>
<dbReference type="InterPro" id="IPR028081">
    <property type="entry name" value="Leu-bd"/>
</dbReference>
<evidence type="ECO:0000313" key="6">
    <source>
        <dbReference type="EMBL" id="QBX35819.1"/>
    </source>
</evidence>